<sequence>MEEPNSLTAFQVDLRKLFAVSPFPQGRVVTCLFVLIGGGRDLCSLKTLCYESISTDICLKVASSLAHRSWSKRPFGVEFPDFGA</sequence>
<reference evidence="1" key="1">
    <citation type="submission" date="2020-08" db="EMBL/GenBank/DDBJ databases">
        <title>Multicomponent nature underlies the extraordinary mechanical properties of spider dragline silk.</title>
        <authorList>
            <person name="Kono N."/>
            <person name="Nakamura H."/>
            <person name="Mori M."/>
            <person name="Yoshida Y."/>
            <person name="Ohtoshi R."/>
            <person name="Malay A.D."/>
            <person name="Moran D.A.P."/>
            <person name="Tomita M."/>
            <person name="Numata K."/>
            <person name="Arakawa K."/>
        </authorList>
    </citation>
    <scope>NUCLEOTIDE SEQUENCE</scope>
</reference>
<comment type="caution">
    <text evidence="1">The sequence shown here is derived from an EMBL/GenBank/DDBJ whole genome shotgun (WGS) entry which is preliminary data.</text>
</comment>
<proteinExistence type="predicted"/>
<gene>
    <name evidence="1" type="ORF">TNIN_367641</name>
</gene>
<dbReference type="Proteomes" id="UP000886998">
    <property type="component" value="Unassembled WGS sequence"/>
</dbReference>
<name>A0A8X6WUU0_9ARAC</name>
<evidence type="ECO:0000313" key="2">
    <source>
        <dbReference type="Proteomes" id="UP000886998"/>
    </source>
</evidence>
<dbReference type="AlphaFoldDB" id="A0A8X6WUU0"/>
<accession>A0A8X6WUU0</accession>
<protein>
    <submittedName>
        <fullName evidence="1">Uncharacterized protein</fullName>
    </submittedName>
</protein>
<dbReference type="EMBL" id="BMAV01002131">
    <property type="protein sequence ID" value="GFY40829.1"/>
    <property type="molecule type" value="Genomic_DNA"/>
</dbReference>
<organism evidence="1 2">
    <name type="scientific">Trichonephila inaurata madagascariensis</name>
    <dbReference type="NCBI Taxonomy" id="2747483"/>
    <lineage>
        <taxon>Eukaryota</taxon>
        <taxon>Metazoa</taxon>
        <taxon>Ecdysozoa</taxon>
        <taxon>Arthropoda</taxon>
        <taxon>Chelicerata</taxon>
        <taxon>Arachnida</taxon>
        <taxon>Araneae</taxon>
        <taxon>Araneomorphae</taxon>
        <taxon>Entelegynae</taxon>
        <taxon>Araneoidea</taxon>
        <taxon>Nephilidae</taxon>
        <taxon>Trichonephila</taxon>
        <taxon>Trichonephila inaurata</taxon>
    </lineage>
</organism>
<evidence type="ECO:0000313" key="1">
    <source>
        <dbReference type="EMBL" id="GFY40829.1"/>
    </source>
</evidence>
<keyword evidence="2" id="KW-1185">Reference proteome</keyword>